<evidence type="ECO:0000256" key="1">
    <source>
        <dbReference type="SAM" id="MobiDB-lite"/>
    </source>
</evidence>
<proteinExistence type="predicted"/>
<dbReference type="AlphaFoldDB" id="A0A4C1UZJ0"/>
<dbReference type="Proteomes" id="UP000299102">
    <property type="component" value="Unassembled WGS sequence"/>
</dbReference>
<name>A0A4C1UZJ0_EUMVA</name>
<keyword evidence="3" id="KW-1185">Reference proteome</keyword>
<gene>
    <name evidence="2" type="ORF">EVAR_16650_1</name>
</gene>
<evidence type="ECO:0000313" key="2">
    <source>
        <dbReference type="EMBL" id="GBP31875.1"/>
    </source>
</evidence>
<comment type="caution">
    <text evidence="2">The sequence shown here is derived from an EMBL/GenBank/DDBJ whole genome shotgun (WGS) entry which is preliminary data.</text>
</comment>
<sequence length="147" mass="16794">MRDTGSKEVERIAAGKRGQGAGAENVTATGLVIDSLMPHMDRPCLFNTPPWTLKFLLHGCARVCACLYNGYGLQWPVFHEQHKAHIRRIRISRSVRNRSHSDAIAMTRLRTKMRLYRLDNTTPLYCYLDVRMRPIVRQSAAAPMQLD</sequence>
<protein>
    <submittedName>
        <fullName evidence="2">Uncharacterized protein</fullName>
    </submittedName>
</protein>
<evidence type="ECO:0000313" key="3">
    <source>
        <dbReference type="Proteomes" id="UP000299102"/>
    </source>
</evidence>
<dbReference type="EMBL" id="BGZK01000252">
    <property type="protein sequence ID" value="GBP31875.1"/>
    <property type="molecule type" value="Genomic_DNA"/>
</dbReference>
<reference evidence="2 3" key="1">
    <citation type="journal article" date="2019" name="Commun. Biol.">
        <title>The bagworm genome reveals a unique fibroin gene that provides high tensile strength.</title>
        <authorList>
            <person name="Kono N."/>
            <person name="Nakamura H."/>
            <person name="Ohtoshi R."/>
            <person name="Tomita M."/>
            <person name="Numata K."/>
            <person name="Arakawa K."/>
        </authorList>
    </citation>
    <scope>NUCLEOTIDE SEQUENCE [LARGE SCALE GENOMIC DNA]</scope>
</reference>
<accession>A0A4C1UZJ0</accession>
<organism evidence="2 3">
    <name type="scientific">Eumeta variegata</name>
    <name type="common">Bagworm moth</name>
    <name type="synonym">Eumeta japonica</name>
    <dbReference type="NCBI Taxonomy" id="151549"/>
    <lineage>
        <taxon>Eukaryota</taxon>
        <taxon>Metazoa</taxon>
        <taxon>Ecdysozoa</taxon>
        <taxon>Arthropoda</taxon>
        <taxon>Hexapoda</taxon>
        <taxon>Insecta</taxon>
        <taxon>Pterygota</taxon>
        <taxon>Neoptera</taxon>
        <taxon>Endopterygota</taxon>
        <taxon>Lepidoptera</taxon>
        <taxon>Glossata</taxon>
        <taxon>Ditrysia</taxon>
        <taxon>Tineoidea</taxon>
        <taxon>Psychidae</taxon>
        <taxon>Oiketicinae</taxon>
        <taxon>Eumeta</taxon>
    </lineage>
</organism>
<feature type="region of interest" description="Disordered" evidence="1">
    <location>
        <begin position="1"/>
        <end position="20"/>
    </location>
</feature>
<feature type="compositionally biased region" description="Basic and acidic residues" evidence="1">
    <location>
        <begin position="1"/>
        <end position="13"/>
    </location>
</feature>